<dbReference type="PANTHER" id="PTHR42723">
    <property type="entry name" value="CHLOROPHYLL SYNTHASE"/>
    <property type="match status" value="1"/>
</dbReference>
<feature type="transmembrane region" description="Helical" evidence="6">
    <location>
        <begin position="280"/>
        <end position="306"/>
    </location>
</feature>
<evidence type="ECO:0000256" key="5">
    <source>
        <dbReference type="ARBA" id="ARBA00023136"/>
    </source>
</evidence>
<comment type="subcellular location">
    <subcellularLocation>
        <location evidence="1">Membrane</location>
        <topology evidence="1">Multi-pass membrane protein</topology>
    </subcellularLocation>
</comment>
<keyword evidence="2" id="KW-1003">Cell membrane</keyword>
<keyword evidence="3 6" id="KW-0812">Transmembrane</keyword>
<feature type="transmembrane region" description="Helical" evidence="6">
    <location>
        <begin position="134"/>
        <end position="152"/>
    </location>
</feature>
<sequence>MIANNYIKSLTTSTSTDLSFFSRLRAYGELMRPPNIVTAFADILAGFSAAGGAILVSGSALSVSHPNLGWLLLSTFGLYGGGVVFNDVFDAGLDAKERPERPIPSGRASKSGATLAGSVLLLAGMLTAFQVNRYAGFLAIAISCGALLYDYWAKHSALWGPLFMGGCRGGNLLLGCSIIPASLFSLWFLALLPVAYIGSITLVSQGEVHGGDKRSGLGALALIILVTLCLFFLGLFPGYTAGTASLFIVLFAVMVIPPFWKAAFKPEPDLIKKAIKRGVLSLILLNAAIAAGFGGFPVGIIVVLLLPLSLLISKLFAVT</sequence>
<evidence type="ECO:0000256" key="6">
    <source>
        <dbReference type="SAM" id="Phobius"/>
    </source>
</evidence>
<dbReference type="Proteomes" id="UP000184041">
    <property type="component" value="Unassembled WGS sequence"/>
</dbReference>
<keyword evidence="4 6" id="KW-1133">Transmembrane helix</keyword>
<feature type="transmembrane region" description="Helical" evidence="6">
    <location>
        <begin position="172"/>
        <end position="197"/>
    </location>
</feature>
<dbReference type="CDD" id="cd13964">
    <property type="entry name" value="PT_UbiA_1"/>
    <property type="match status" value="1"/>
</dbReference>
<evidence type="ECO:0000313" key="7">
    <source>
        <dbReference type="EMBL" id="SHF63384.1"/>
    </source>
</evidence>
<feature type="transmembrane region" description="Helical" evidence="6">
    <location>
        <begin position="243"/>
        <end position="260"/>
    </location>
</feature>
<dbReference type="NCBIfam" id="NF035940">
    <property type="entry name" value="prenyl_rel_EboC"/>
    <property type="match status" value="1"/>
</dbReference>
<feature type="transmembrane region" description="Helical" evidence="6">
    <location>
        <begin position="35"/>
        <end position="56"/>
    </location>
</feature>
<gene>
    <name evidence="7" type="ORF">SAMN05443144_11133</name>
</gene>
<evidence type="ECO:0000256" key="1">
    <source>
        <dbReference type="ARBA" id="ARBA00004141"/>
    </source>
</evidence>
<keyword evidence="7" id="KW-0808">Transferase</keyword>
<feature type="transmembrane region" description="Helical" evidence="6">
    <location>
        <begin position="217"/>
        <end position="236"/>
    </location>
</feature>
<feature type="transmembrane region" description="Helical" evidence="6">
    <location>
        <begin position="68"/>
        <end position="89"/>
    </location>
</feature>
<dbReference type="Pfam" id="PF01040">
    <property type="entry name" value="UbiA"/>
    <property type="match status" value="1"/>
</dbReference>
<dbReference type="Gene3D" id="1.10.357.140">
    <property type="entry name" value="UbiA prenyltransferase"/>
    <property type="match status" value="1"/>
</dbReference>
<dbReference type="EMBL" id="FQUS01000011">
    <property type="protein sequence ID" value="SHF63384.1"/>
    <property type="molecule type" value="Genomic_DNA"/>
</dbReference>
<protein>
    <submittedName>
        <fullName evidence="7">4-hydroxybenzoate polyprenyltransferase</fullName>
    </submittedName>
</protein>
<keyword evidence="8" id="KW-1185">Reference proteome</keyword>
<organism evidence="7 8">
    <name type="scientific">Fodinibius roseus</name>
    <dbReference type="NCBI Taxonomy" id="1194090"/>
    <lineage>
        <taxon>Bacteria</taxon>
        <taxon>Pseudomonadati</taxon>
        <taxon>Balneolota</taxon>
        <taxon>Balneolia</taxon>
        <taxon>Balneolales</taxon>
        <taxon>Balneolaceae</taxon>
        <taxon>Fodinibius</taxon>
    </lineage>
</organism>
<evidence type="ECO:0000313" key="8">
    <source>
        <dbReference type="Proteomes" id="UP000184041"/>
    </source>
</evidence>
<proteinExistence type="predicted"/>
<dbReference type="STRING" id="1194090.SAMN05443144_11133"/>
<dbReference type="PANTHER" id="PTHR42723:SF1">
    <property type="entry name" value="CHLOROPHYLL SYNTHASE, CHLOROPLASTIC"/>
    <property type="match status" value="1"/>
</dbReference>
<reference evidence="7 8" key="1">
    <citation type="submission" date="2016-11" db="EMBL/GenBank/DDBJ databases">
        <authorList>
            <person name="Jaros S."/>
            <person name="Januszkiewicz K."/>
            <person name="Wedrychowicz H."/>
        </authorList>
    </citation>
    <scope>NUCLEOTIDE SEQUENCE [LARGE SCALE GENOMIC DNA]</scope>
    <source>
        <strain evidence="7 8">DSM 21986</strain>
    </source>
</reference>
<dbReference type="InterPro" id="IPR044878">
    <property type="entry name" value="UbiA_sf"/>
</dbReference>
<evidence type="ECO:0000256" key="3">
    <source>
        <dbReference type="ARBA" id="ARBA00022692"/>
    </source>
</evidence>
<dbReference type="OrthoDB" id="2908954at2"/>
<accession>A0A1M5D8V9</accession>
<name>A0A1M5D8V9_9BACT</name>
<dbReference type="GO" id="GO:0016020">
    <property type="term" value="C:membrane"/>
    <property type="evidence" value="ECO:0007669"/>
    <property type="project" value="UniProtKB-SubCell"/>
</dbReference>
<dbReference type="GO" id="GO:0016765">
    <property type="term" value="F:transferase activity, transferring alkyl or aryl (other than methyl) groups"/>
    <property type="evidence" value="ECO:0007669"/>
    <property type="project" value="InterPro"/>
</dbReference>
<dbReference type="InterPro" id="IPR050475">
    <property type="entry name" value="Prenyltransferase_related"/>
</dbReference>
<evidence type="ECO:0000256" key="4">
    <source>
        <dbReference type="ARBA" id="ARBA00022989"/>
    </source>
</evidence>
<evidence type="ECO:0000256" key="2">
    <source>
        <dbReference type="ARBA" id="ARBA00022475"/>
    </source>
</evidence>
<keyword evidence="5 6" id="KW-0472">Membrane</keyword>
<dbReference type="InterPro" id="IPR000537">
    <property type="entry name" value="UbiA_prenyltransferase"/>
</dbReference>
<dbReference type="AlphaFoldDB" id="A0A1M5D8V9"/>